<keyword evidence="1" id="KW-0732">Signal</keyword>
<evidence type="ECO:0000313" key="2">
    <source>
        <dbReference type="EMBL" id="MBW76736.1"/>
    </source>
</evidence>
<dbReference type="EMBL" id="GGFL01012558">
    <property type="protein sequence ID" value="MBW76736.1"/>
    <property type="molecule type" value="Transcribed_RNA"/>
</dbReference>
<feature type="signal peptide" evidence="1">
    <location>
        <begin position="1"/>
        <end position="20"/>
    </location>
</feature>
<organism evidence="2">
    <name type="scientific">Anopheles darlingi</name>
    <name type="common">Mosquito</name>
    <dbReference type="NCBI Taxonomy" id="43151"/>
    <lineage>
        <taxon>Eukaryota</taxon>
        <taxon>Metazoa</taxon>
        <taxon>Ecdysozoa</taxon>
        <taxon>Arthropoda</taxon>
        <taxon>Hexapoda</taxon>
        <taxon>Insecta</taxon>
        <taxon>Pterygota</taxon>
        <taxon>Neoptera</taxon>
        <taxon>Endopterygota</taxon>
        <taxon>Diptera</taxon>
        <taxon>Nematocera</taxon>
        <taxon>Culicoidea</taxon>
        <taxon>Culicidae</taxon>
        <taxon>Anophelinae</taxon>
        <taxon>Anopheles</taxon>
    </lineage>
</organism>
<proteinExistence type="predicted"/>
<reference evidence="2" key="1">
    <citation type="submission" date="2018-01" db="EMBL/GenBank/DDBJ databases">
        <title>An insight into the sialome of Amazonian anophelines.</title>
        <authorList>
            <person name="Ribeiro J.M."/>
            <person name="Scarpassa V."/>
            <person name="Calvo E."/>
        </authorList>
    </citation>
    <scope>NUCLEOTIDE SEQUENCE</scope>
</reference>
<protein>
    <submittedName>
        <fullName evidence="2">Putative secreted protein</fullName>
    </submittedName>
</protein>
<feature type="chain" id="PRO_5014708094" evidence="1">
    <location>
        <begin position="21"/>
        <end position="66"/>
    </location>
</feature>
<sequence>MLVWPFLFLVLHPFPCHIRGGGWKGINALAIVHPRRLLASELSQLERALRLRWIQSYGQLDERFVQ</sequence>
<evidence type="ECO:0000256" key="1">
    <source>
        <dbReference type="SAM" id="SignalP"/>
    </source>
</evidence>
<accession>A0A2M4DGS6</accession>
<name>A0A2M4DGS6_ANODA</name>
<dbReference type="AlphaFoldDB" id="A0A2M4DGS6"/>